<dbReference type="Proteomes" id="UP000261540">
    <property type="component" value="Unplaced"/>
</dbReference>
<evidence type="ECO:0000256" key="1">
    <source>
        <dbReference type="ARBA" id="ARBA00004123"/>
    </source>
</evidence>
<dbReference type="Ensembl" id="ENSPKIT00000033304.1">
    <property type="protein sequence ID" value="ENSPKIP00000009203.1"/>
    <property type="gene ID" value="ENSPKIG00000024387.1"/>
</dbReference>
<comment type="similarity">
    <text evidence="2">Belongs to the MTUS1 family.</text>
</comment>
<keyword evidence="3 5" id="KW-0175">Coiled coil</keyword>
<proteinExistence type="inferred from homology"/>
<dbReference type="GeneTree" id="ENSGT00950000183026"/>
<evidence type="ECO:0000256" key="4">
    <source>
        <dbReference type="ARBA" id="ARBA00023242"/>
    </source>
</evidence>
<organism evidence="7 8">
    <name type="scientific">Paramormyrops kingsleyae</name>
    <dbReference type="NCBI Taxonomy" id="1676925"/>
    <lineage>
        <taxon>Eukaryota</taxon>
        <taxon>Metazoa</taxon>
        <taxon>Chordata</taxon>
        <taxon>Craniata</taxon>
        <taxon>Vertebrata</taxon>
        <taxon>Euteleostomi</taxon>
        <taxon>Actinopterygii</taxon>
        <taxon>Neopterygii</taxon>
        <taxon>Teleostei</taxon>
        <taxon>Osteoglossocephala</taxon>
        <taxon>Osteoglossomorpha</taxon>
        <taxon>Osteoglossiformes</taxon>
        <taxon>Mormyridae</taxon>
        <taxon>Paramormyrops</taxon>
    </lineage>
</organism>
<evidence type="ECO:0000256" key="3">
    <source>
        <dbReference type="ARBA" id="ARBA00023054"/>
    </source>
</evidence>
<evidence type="ECO:0000256" key="6">
    <source>
        <dbReference type="SAM" id="MobiDB-lite"/>
    </source>
</evidence>
<feature type="coiled-coil region" evidence="5">
    <location>
        <begin position="256"/>
        <end position="320"/>
    </location>
</feature>
<keyword evidence="8" id="KW-1185">Reference proteome</keyword>
<reference evidence="7" key="1">
    <citation type="submission" date="2025-08" db="UniProtKB">
        <authorList>
            <consortium name="Ensembl"/>
        </authorList>
    </citation>
    <scope>IDENTIFICATION</scope>
</reference>
<evidence type="ECO:0000256" key="5">
    <source>
        <dbReference type="SAM" id="Coils"/>
    </source>
</evidence>
<comment type="subcellular location">
    <subcellularLocation>
        <location evidence="1">Nucleus</location>
    </subcellularLocation>
</comment>
<feature type="region of interest" description="Disordered" evidence="6">
    <location>
        <begin position="38"/>
        <end position="194"/>
    </location>
</feature>
<evidence type="ECO:0000256" key="2">
    <source>
        <dbReference type="ARBA" id="ARBA00007585"/>
    </source>
</evidence>
<feature type="region of interest" description="Disordered" evidence="6">
    <location>
        <begin position="505"/>
        <end position="533"/>
    </location>
</feature>
<accession>A0A3B3QSU1</accession>
<dbReference type="AlphaFoldDB" id="A0A3B3QSU1"/>
<dbReference type="GO" id="GO:0005634">
    <property type="term" value="C:nucleus"/>
    <property type="evidence" value="ECO:0007669"/>
    <property type="project" value="UniProtKB-SubCell"/>
</dbReference>
<keyword evidence="4" id="KW-0539">Nucleus</keyword>
<evidence type="ECO:0000313" key="8">
    <source>
        <dbReference type="Proteomes" id="UP000261540"/>
    </source>
</evidence>
<dbReference type="InterPro" id="IPR051293">
    <property type="entry name" value="MTUS1/CCDC69"/>
</dbReference>
<dbReference type="GO" id="GO:0005737">
    <property type="term" value="C:cytoplasm"/>
    <property type="evidence" value="ECO:0007669"/>
    <property type="project" value="TreeGrafter"/>
</dbReference>
<dbReference type="GO" id="GO:0008017">
    <property type="term" value="F:microtubule binding"/>
    <property type="evidence" value="ECO:0007669"/>
    <property type="project" value="TreeGrafter"/>
</dbReference>
<dbReference type="PANTHER" id="PTHR24200:SF7">
    <property type="entry name" value="MICROTUBULE-ASSOCIATED TUMOR SUPPRESSOR 1"/>
    <property type="match status" value="1"/>
</dbReference>
<feature type="compositionally biased region" description="Polar residues" evidence="6">
    <location>
        <begin position="66"/>
        <end position="87"/>
    </location>
</feature>
<name>A0A3B3QSU1_9TELE</name>
<protein>
    <submittedName>
        <fullName evidence="7">Microtubule associated scaffold protein 1</fullName>
    </submittedName>
</protein>
<dbReference type="PANTHER" id="PTHR24200">
    <property type="entry name" value="TOUCAN, ISOFORM A"/>
    <property type="match status" value="1"/>
</dbReference>
<feature type="compositionally biased region" description="Polar residues" evidence="6">
    <location>
        <begin position="146"/>
        <end position="156"/>
    </location>
</feature>
<evidence type="ECO:0000313" key="7">
    <source>
        <dbReference type="Ensembl" id="ENSPKIP00000009203.1"/>
    </source>
</evidence>
<feature type="compositionally biased region" description="Polar residues" evidence="6">
    <location>
        <begin position="38"/>
        <end position="56"/>
    </location>
</feature>
<sequence length="533" mass="60078">MVETACAPIPRSALTVPLGYGTPKMRLMERVGVAVASKLSTNPGTGPARPTSSSSRLPLKGPPKSPSFSSQTSNRGPQPLVASSQSPAPRPDERAPCPGITKGAFSPRAGTKPLIAKPIFRRNATPVLQTAAGPSALPPRPATSPMPRTNSTRTQHPPTPTQVDRSRLRSALRSPRVQGQPNPPLAQPKLSGPRLAPQLQQRLQQQLGSVTRVMEALTVVVQHISAQHEEDLKQKRQLSMELMDLRVELGTRTSLCERLQQEKEEVRVTLEGALKEAREQYECELAGQKRQLEELFNVQCEEQTRAYQEALDRYQGLMQQEIEAQKSRMEASHGEAVEKFTQHYEAVLEEDRRTHQEDMQVLSQTLREQIECLMVENNDLNEKLKAQEDRRRKLAEKNQKDSHTMYLEQELESLKVVLDIKNKQLHQQERKVMQMDKLVEANVKLEESLKKAQQENEDYRVRMDKHAALSRQLSTEQAVLQQILQKESSVNKRLSMENEELLWKLQNGDLGSPHKRSPSSPLQSPHSSMLSPR</sequence>
<feature type="compositionally biased region" description="Low complexity" evidence="6">
    <location>
        <begin position="518"/>
        <end position="533"/>
    </location>
</feature>
<feature type="coiled-coil region" evidence="5">
    <location>
        <begin position="363"/>
        <end position="469"/>
    </location>
</feature>
<reference evidence="7" key="2">
    <citation type="submission" date="2025-09" db="UniProtKB">
        <authorList>
            <consortium name="Ensembl"/>
        </authorList>
    </citation>
    <scope>IDENTIFICATION</scope>
</reference>